<dbReference type="PROSITE" id="PS51930">
    <property type="entry name" value="BMC_2"/>
    <property type="match status" value="1"/>
</dbReference>
<evidence type="ECO:0000256" key="3">
    <source>
        <dbReference type="PROSITE-ProRule" id="PRU01278"/>
    </source>
</evidence>
<evidence type="ECO:0000256" key="4">
    <source>
        <dbReference type="SAM" id="MobiDB-lite"/>
    </source>
</evidence>
<reference evidence="7" key="1">
    <citation type="submission" date="2016-10" db="EMBL/GenBank/DDBJ databases">
        <authorList>
            <person name="Varghese N."/>
            <person name="Submissions S."/>
        </authorList>
    </citation>
    <scope>NUCLEOTIDE SEQUENCE [LARGE SCALE GENOMIC DNA]</scope>
    <source>
        <strain evidence="7">CGMCC 1.8946</strain>
    </source>
</reference>
<dbReference type="InterPro" id="IPR037233">
    <property type="entry name" value="CcmK-like_sf"/>
</dbReference>
<proteinExistence type="inferred from homology"/>
<feature type="domain" description="BMC" evidence="5">
    <location>
        <begin position="7"/>
        <end position="91"/>
    </location>
</feature>
<dbReference type="SMART" id="SM00877">
    <property type="entry name" value="BMC"/>
    <property type="match status" value="1"/>
</dbReference>
<keyword evidence="7" id="KW-1185">Reference proteome</keyword>
<dbReference type="SUPFAM" id="SSF143414">
    <property type="entry name" value="CcmK-like"/>
    <property type="match status" value="1"/>
</dbReference>
<evidence type="ECO:0000256" key="2">
    <source>
        <dbReference type="ARBA" id="ARBA00024446"/>
    </source>
</evidence>
<sequence>MTQSRTALGLIETIGVPALIAAADAAAKTADVRVMTFEKADAGLITVYIVGDVASVRAAVEAGGEEARRVGKLVGTHVIPRPDLSVSAMLESIWRKNAPAEPKPSAEPSADEAAADEAAGLSGTGDGDAVSAEALAKLSLQQLRELARNTPGFPLNASGIGTAAKAELIRLLTEKKD</sequence>
<organism evidence="6 7">
    <name type="scientific">Paenibacillus tianmuensis</name>
    <dbReference type="NCBI Taxonomy" id="624147"/>
    <lineage>
        <taxon>Bacteria</taxon>
        <taxon>Bacillati</taxon>
        <taxon>Bacillota</taxon>
        <taxon>Bacilli</taxon>
        <taxon>Bacillales</taxon>
        <taxon>Paenibacillaceae</taxon>
        <taxon>Paenibacillus</taxon>
    </lineage>
</organism>
<dbReference type="CDD" id="cd07045">
    <property type="entry name" value="BMC_CcmK_like"/>
    <property type="match status" value="1"/>
</dbReference>
<feature type="region of interest" description="Disordered" evidence="4">
    <location>
        <begin position="97"/>
        <end position="126"/>
    </location>
</feature>
<dbReference type="STRING" id="624147.SAMN04487970_100473"/>
<dbReference type="PANTHER" id="PTHR33941:SF11">
    <property type="entry name" value="BACTERIAL MICROCOMPARTMENT SHELL PROTEIN PDUJ"/>
    <property type="match status" value="1"/>
</dbReference>
<protein>
    <submittedName>
        <fullName evidence="6">Carboxysome shell and ethanolamine utilization microcompartment protein CcmL/EutN</fullName>
    </submittedName>
</protein>
<gene>
    <name evidence="6" type="ORF">SAMN04487970_100473</name>
</gene>
<dbReference type="Proteomes" id="UP000198601">
    <property type="component" value="Unassembled WGS sequence"/>
</dbReference>
<evidence type="ECO:0000313" key="6">
    <source>
        <dbReference type="EMBL" id="SCW36185.1"/>
    </source>
</evidence>
<dbReference type="InterPro" id="IPR050575">
    <property type="entry name" value="BMC_shell"/>
</dbReference>
<dbReference type="Gene3D" id="3.30.70.1710">
    <property type="match status" value="1"/>
</dbReference>
<comment type="similarity">
    <text evidence="3">Belongs to the bacterial microcompartments protein family.</text>
</comment>
<name>A0A1G4PVH3_9BACL</name>
<dbReference type="AlphaFoldDB" id="A0A1G4PVH3"/>
<dbReference type="InterPro" id="IPR000249">
    <property type="entry name" value="BMC_dom"/>
</dbReference>
<accession>A0A1G4PVH3</accession>
<keyword evidence="2" id="KW-1283">Bacterial microcompartment</keyword>
<dbReference type="InterPro" id="IPR044872">
    <property type="entry name" value="CcmK/CsoS1_BMC"/>
</dbReference>
<dbReference type="RefSeq" id="WP_090667560.1">
    <property type="nucleotide sequence ID" value="NZ_FMTT01000004.1"/>
</dbReference>
<dbReference type="OrthoDB" id="2878498at2"/>
<dbReference type="PANTHER" id="PTHR33941">
    <property type="entry name" value="PROPANEDIOL UTILIZATION PROTEIN PDUA"/>
    <property type="match status" value="1"/>
</dbReference>
<evidence type="ECO:0000313" key="7">
    <source>
        <dbReference type="Proteomes" id="UP000198601"/>
    </source>
</evidence>
<dbReference type="GO" id="GO:0031469">
    <property type="term" value="C:bacterial microcompartment"/>
    <property type="evidence" value="ECO:0007669"/>
    <property type="project" value="UniProtKB-SubCell"/>
</dbReference>
<evidence type="ECO:0000259" key="5">
    <source>
        <dbReference type="PROSITE" id="PS51930"/>
    </source>
</evidence>
<comment type="subcellular location">
    <subcellularLocation>
        <location evidence="1">Bacterial microcompartment</location>
    </subcellularLocation>
</comment>
<evidence type="ECO:0000256" key="1">
    <source>
        <dbReference type="ARBA" id="ARBA00024322"/>
    </source>
</evidence>
<dbReference type="EMBL" id="FMTT01000004">
    <property type="protein sequence ID" value="SCW36185.1"/>
    <property type="molecule type" value="Genomic_DNA"/>
</dbReference>
<dbReference type="Pfam" id="PF00936">
    <property type="entry name" value="BMC"/>
    <property type="match status" value="1"/>
</dbReference>